<dbReference type="InterPro" id="IPR003447">
    <property type="entry name" value="FEMABX"/>
</dbReference>
<keyword evidence="5" id="KW-0012">Acyltransferase</keyword>
<evidence type="ECO:0000256" key="5">
    <source>
        <dbReference type="ARBA" id="ARBA00023315"/>
    </source>
</evidence>
<evidence type="ECO:0000256" key="2">
    <source>
        <dbReference type="ARBA" id="ARBA00022679"/>
    </source>
</evidence>
<comment type="caution">
    <text evidence="7">The sequence shown here is derived from an EMBL/GenBank/DDBJ whole genome shotgun (WGS) entry which is preliminary data.</text>
</comment>
<gene>
    <name evidence="7" type="ORF">A3F34_02750</name>
</gene>
<name>A0A1F7I551_9BACT</name>
<dbReference type="AlphaFoldDB" id="A0A1F7I551"/>
<dbReference type="Pfam" id="PF02388">
    <property type="entry name" value="FemAB"/>
    <property type="match status" value="2"/>
</dbReference>
<proteinExistence type="inferred from homology"/>
<dbReference type="EMBL" id="MGAE01000056">
    <property type="protein sequence ID" value="OGK38493.1"/>
    <property type="molecule type" value="Genomic_DNA"/>
</dbReference>
<dbReference type="InterPro" id="IPR050644">
    <property type="entry name" value="PG_Glycine_Bridge_Synth"/>
</dbReference>
<dbReference type="Proteomes" id="UP000179024">
    <property type="component" value="Unassembled WGS sequence"/>
</dbReference>
<keyword evidence="2" id="KW-0808">Transferase</keyword>
<dbReference type="Gene3D" id="3.40.630.30">
    <property type="match status" value="1"/>
</dbReference>
<keyword evidence="3" id="KW-0133">Cell shape</keyword>
<dbReference type="PANTHER" id="PTHR36174:SF1">
    <property type="entry name" value="LIPID II:GLYCINE GLYCYLTRANSFERASE"/>
    <property type="match status" value="1"/>
</dbReference>
<dbReference type="PANTHER" id="PTHR36174">
    <property type="entry name" value="LIPID II:GLYCINE GLYCYLTRANSFERASE"/>
    <property type="match status" value="1"/>
</dbReference>
<dbReference type="SUPFAM" id="SSF55729">
    <property type="entry name" value="Acyl-CoA N-acyltransferases (Nat)"/>
    <property type="match status" value="1"/>
</dbReference>
<evidence type="ECO:0000256" key="1">
    <source>
        <dbReference type="ARBA" id="ARBA00009943"/>
    </source>
</evidence>
<keyword evidence="4" id="KW-0573">Peptidoglycan synthesis</keyword>
<evidence type="ECO:0000313" key="7">
    <source>
        <dbReference type="EMBL" id="OGK38493.1"/>
    </source>
</evidence>
<keyword evidence="6" id="KW-0961">Cell wall biogenesis/degradation</keyword>
<protein>
    <recommendedName>
        <fullName evidence="9">BioF2-like acetyltransferase domain-containing protein</fullName>
    </recommendedName>
</protein>
<dbReference type="GO" id="GO:0008360">
    <property type="term" value="P:regulation of cell shape"/>
    <property type="evidence" value="ECO:0007669"/>
    <property type="project" value="UniProtKB-KW"/>
</dbReference>
<evidence type="ECO:0000256" key="6">
    <source>
        <dbReference type="ARBA" id="ARBA00023316"/>
    </source>
</evidence>
<organism evidence="7 8">
    <name type="scientific">Candidatus Roizmanbacteria bacterium RIFCSPHIGHO2_12_FULL_44_10</name>
    <dbReference type="NCBI Taxonomy" id="1802054"/>
    <lineage>
        <taxon>Bacteria</taxon>
        <taxon>Candidatus Roizmaniibacteriota</taxon>
    </lineage>
</organism>
<dbReference type="GO" id="GO:0016755">
    <property type="term" value="F:aminoacyltransferase activity"/>
    <property type="evidence" value="ECO:0007669"/>
    <property type="project" value="InterPro"/>
</dbReference>
<feature type="non-terminal residue" evidence="7">
    <location>
        <position position="1"/>
    </location>
</feature>
<comment type="similarity">
    <text evidence="1">Belongs to the FemABX family.</text>
</comment>
<dbReference type="GO" id="GO:0009252">
    <property type="term" value="P:peptidoglycan biosynthetic process"/>
    <property type="evidence" value="ECO:0007669"/>
    <property type="project" value="UniProtKB-KW"/>
</dbReference>
<dbReference type="InterPro" id="IPR016181">
    <property type="entry name" value="Acyl_CoA_acyltransferase"/>
</dbReference>
<accession>A0A1F7I551</accession>
<dbReference type="PROSITE" id="PS51191">
    <property type="entry name" value="FEMABX"/>
    <property type="match status" value="1"/>
</dbReference>
<reference evidence="7 8" key="1">
    <citation type="journal article" date="2016" name="Nat. Commun.">
        <title>Thousands of microbial genomes shed light on interconnected biogeochemical processes in an aquifer system.</title>
        <authorList>
            <person name="Anantharaman K."/>
            <person name="Brown C.T."/>
            <person name="Hug L.A."/>
            <person name="Sharon I."/>
            <person name="Castelle C.J."/>
            <person name="Probst A.J."/>
            <person name="Thomas B.C."/>
            <person name="Singh A."/>
            <person name="Wilkins M.J."/>
            <person name="Karaoz U."/>
            <person name="Brodie E.L."/>
            <person name="Williams K.H."/>
            <person name="Hubbard S.S."/>
            <person name="Banfield J.F."/>
        </authorList>
    </citation>
    <scope>NUCLEOTIDE SEQUENCE [LARGE SCALE GENOMIC DNA]</scope>
</reference>
<evidence type="ECO:0000313" key="8">
    <source>
        <dbReference type="Proteomes" id="UP000179024"/>
    </source>
</evidence>
<evidence type="ECO:0008006" key="9">
    <source>
        <dbReference type="Google" id="ProtNLM"/>
    </source>
</evidence>
<dbReference type="GO" id="GO:0071555">
    <property type="term" value="P:cell wall organization"/>
    <property type="evidence" value="ECO:0007669"/>
    <property type="project" value="UniProtKB-KW"/>
</dbReference>
<sequence>TFHQIPHTPFTIGYLPRSVIPAEETIQTISEESKKRHAIFIKLEPYEKVGQSIAVLSSLTKSSHPLFPQWTQMLDLTPTEDKLLEKMKPKTRYNIKIAQKHGVVIKEMTTDEGFEIFAKLYFQTTKRQRYHGHNENYHKIIFDTLKKNISHIFIAFYKDIPLSAYHLFLFNDILYYPYGGSSEENKEVMASNLLMWETIRFGKQQGAKNFDLWGSLPSDYDRSASWSGFTRFKEGYGTEFVEFIGSYDLVINPVLYPLYNLTHRIRSRLL</sequence>
<evidence type="ECO:0000256" key="3">
    <source>
        <dbReference type="ARBA" id="ARBA00022960"/>
    </source>
</evidence>
<evidence type="ECO:0000256" key="4">
    <source>
        <dbReference type="ARBA" id="ARBA00022984"/>
    </source>
</evidence>